<gene>
    <name evidence="8" type="ORF">M569_06187</name>
</gene>
<evidence type="ECO:0000256" key="2">
    <source>
        <dbReference type="ARBA" id="ARBA00022723"/>
    </source>
</evidence>
<comment type="caution">
    <text evidence="8">The sequence shown here is derived from an EMBL/GenBank/DDBJ whole genome shotgun (WGS) entry which is preliminary data.</text>
</comment>
<feature type="region of interest" description="Disordered" evidence="6">
    <location>
        <begin position="1"/>
        <end position="295"/>
    </location>
</feature>
<dbReference type="OrthoDB" id="784473at2759"/>
<feature type="domain" description="Oberon-like PHD finger" evidence="7">
    <location>
        <begin position="637"/>
        <end position="760"/>
    </location>
</feature>
<evidence type="ECO:0000313" key="9">
    <source>
        <dbReference type="Proteomes" id="UP000015453"/>
    </source>
</evidence>
<feature type="compositionally biased region" description="Basic and acidic residues" evidence="6">
    <location>
        <begin position="61"/>
        <end position="126"/>
    </location>
</feature>
<accession>S8CPB4</accession>
<evidence type="ECO:0000256" key="3">
    <source>
        <dbReference type="ARBA" id="ARBA00022771"/>
    </source>
</evidence>
<dbReference type="GO" id="GO:0010492">
    <property type="term" value="P:maintenance of shoot apical meristem identity"/>
    <property type="evidence" value="ECO:0007669"/>
    <property type="project" value="TreeGrafter"/>
</dbReference>
<feature type="compositionally biased region" description="Low complexity" evidence="6">
    <location>
        <begin position="217"/>
        <end position="227"/>
    </location>
</feature>
<evidence type="ECO:0000256" key="5">
    <source>
        <dbReference type="ARBA" id="ARBA00023242"/>
    </source>
</evidence>
<evidence type="ECO:0000256" key="4">
    <source>
        <dbReference type="ARBA" id="ARBA00022833"/>
    </source>
</evidence>
<dbReference type="GO" id="GO:0010078">
    <property type="term" value="P:maintenance of root meristem identity"/>
    <property type="evidence" value="ECO:0007669"/>
    <property type="project" value="TreeGrafter"/>
</dbReference>
<dbReference type="Proteomes" id="UP000015453">
    <property type="component" value="Unassembled WGS sequence"/>
</dbReference>
<keyword evidence="3" id="KW-0863">Zinc-finger</keyword>
<name>S8CPB4_9LAMI</name>
<dbReference type="GO" id="GO:0005634">
    <property type="term" value="C:nucleus"/>
    <property type="evidence" value="ECO:0007669"/>
    <property type="project" value="UniProtKB-SubCell"/>
</dbReference>
<keyword evidence="2" id="KW-0479">Metal-binding</keyword>
<dbReference type="CDD" id="cd15612">
    <property type="entry name" value="PHD_OBE1_like"/>
    <property type="match status" value="1"/>
</dbReference>
<evidence type="ECO:0000313" key="8">
    <source>
        <dbReference type="EMBL" id="EPS68580.1"/>
    </source>
</evidence>
<dbReference type="GO" id="GO:0010071">
    <property type="term" value="P:root meristem specification"/>
    <property type="evidence" value="ECO:0007669"/>
    <property type="project" value="TreeGrafter"/>
</dbReference>
<evidence type="ECO:0000256" key="6">
    <source>
        <dbReference type="SAM" id="MobiDB-lite"/>
    </source>
</evidence>
<keyword evidence="4" id="KW-0862">Zinc</keyword>
<dbReference type="Pfam" id="PF07227">
    <property type="entry name" value="PHD_Oberon"/>
    <property type="match status" value="1"/>
</dbReference>
<keyword evidence="5" id="KW-0539">Nucleus</keyword>
<feature type="compositionally biased region" description="Acidic residues" evidence="6">
    <location>
        <begin position="196"/>
        <end position="209"/>
    </location>
</feature>
<sequence>MKRLRSNDDLHSYGEKPAGKDWGRRDGESSSQRSSSSLHRNNSFYKHSDAGRKLQTTPSASRHDRSEDGKDGSRAVRRRSDFDSESYDRRKGYGEDQLRRSESFSGPRRDIPKGFRSERGRPKRDGISSSWRRFGAGKDSDDGGRSSGDSGNRANRTEIGKAKSSKSPAWSKDSGSDRSKSVDGRKREDGTGAVNDGEEREEGELDPDVPSENPLDEAAAAEELNLEGSAKSLPDKISTSSIKQDGDAAGSSDEQAESRIPDEKTASADAAEDECPENVESPEQGKCTEASSDKGKAVVAVPLSEFIQTDASEVEREGRSSMGFQFLSTDPIKKPEAVEKVADAKDDNKLALDLSLSLPNVLLPIGAQNRGMAAVPGSPSQGRSVHSRGSSFRTFSDGFTASMSFSGSQKFTHNPSCSLTHTMQDNEQSVKSRPLFKEVDWKKIAADENKSKDFQLIPSDSNQPSQQLYKGDSRLRVTGESSKQHTRLHLSSGHQFFGSSDNGRKLDNGNVFERTNGPDHREERAGADFAESIVPMIVSEPIPAMSQRFSEMTPENLASVKEFIHEIVSNPAKQWQLNTLQKALLKRQDVSLDVLLNAHRSQLEMMVALKTGLQEFMLKLCHIPSSELAEIFLNMRCRNLKCKSLLPVDECDCKICTRRGDFCRECMCLVCSRFDNMTNTCSWVGCDVCLHWCHADCALKESLIRNGPSVTGDQTTTEVQFYCVACDHPSEMFGFVKEVFQNFVKEWSAENLLRELEYVRKIFCGSEDVRGKKLHEFTLQMKSMTNRTYLRDMQNRIVRFFA</sequence>
<evidence type="ECO:0000259" key="7">
    <source>
        <dbReference type="Pfam" id="PF07227"/>
    </source>
</evidence>
<feature type="compositionally biased region" description="Basic and acidic residues" evidence="6">
    <location>
        <begin position="174"/>
        <end position="190"/>
    </location>
</feature>
<dbReference type="GO" id="GO:0008270">
    <property type="term" value="F:zinc ion binding"/>
    <property type="evidence" value="ECO:0007669"/>
    <property type="project" value="UniProtKB-KW"/>
</dbReference>
<dbReference type="PRINTS" id="PR01544">
    <property type="entry name" value="ARATH130DUF"/>
</dbReference>
<keyword evidence="9" id="KW-1185">Reference proteome</keyword>
<evidence type="ECO:0000256" key="1">
    <source>
        <dbReference type="ARBA" id="ARBA00004123"/>
    </source>
</evidence>
<feature type="compositionally biased region" description="Basic and acidic residues" evidence="6">
    <location>
        <begin position="1"/>
        <end position="28"/>
    </location>
</feature>
<dbReference type="AlphaFoldDB" id="S8CPB4"/>
<feature type="compositionally biased region" description="Basic and acidic residues" evidence="6">
    <location>
        <begin position="256"/>
        <end position="266"/>
    </location>
</feature>
<feature type="non-terminal residue" evidence="8">
    <location>
        <position position="802"/>
    </location>
</feature>
<dbReference type="InterPro" id="IPR032881">
    <property type="entry name" value="Oberon-like_PHD"/>
</dbReference>
<dbReference type="InterPro" id="IPR047578">
    <property type="entry name" value="OBE1-like_PHD"/>
</dbReference>
<reference evidence="8 9" key="1">
    <citation type="journal article" date="2013" name="BMC Genomics">
        <title>The miniature genome of a carnivorous plant Genlisea aurea contains a low number of genes and short non-coding sequences.</title>
        <authorList>
            <person name="Leushkin E.V."/>
            <person name="Sutormin R.A."/>
            <person name="Nabieva E.R."/>
            <person name="Penin A.A."/>
            <person name="Kondrashov A.S."/>
            <person name="Logacheva M.D."/>
        </authorList>
    </citation>
    <scope>NUCLEOTIDE SEQUENCE [LARGE SCALE GENOMIC DNA]</scope>
</reference>
<organism evidence="8 9">
    <name type="scientific">Genlisea aurea</name>
    <dbReference type="NCBI Taxonomy" id="192259"/>
    <lineage>
        <taxon>Eukaryota</taxon>
        <taxon>Viridiplantae</taxon>
        <taxon>Streptophyta</taxon>
        <taxon>Embryophyta</taxon>
        <taxon>Tracheophyta</taxon>
        <taxon>Spermatophyta</taxon>
        <taxon>Magnoliopsida</taxon>
        <taxon>eudicotyledons</taxon>
        <taxon>Gunneridae</taxon>
        <taxon>Pentapetalae</taxon>
        <taxon>asterids</taxon>
        <taxon>lamiids</taxon>
        <taxon>Lamiales</taxon>
        <taxon>Lentibulariaceae</taxon>
        <taxon>Genlisea</taxon>
    </lineage>
</organism>
<protein>
    <recommendedName>
        <fullName evidence="7">Oberon-like PHD finger domain-containing protein</fullName>
    </recommendedName>
</protein>
<dbReference type="InterPro" id="IPR004082">
    <property type="entry name" value="OBERON"/>
</dbReference>
<proteinExistence type="predicted"/>
<dbReference type="GO" id="GO:0010468">
    <property type="term" value="P:regulation of gene expression"/>
    <property type="evidence" value="ECO:0007669"/>
    <property type="project" value="TreeGrafter"/>
</dbReference>
<dbReference type="PANTHER" id="PTHR21736">
    <property type="entry name" value="VERNALIZATION-INSENSITIVE PROTEIN 3"/>
    <property type="match status" value="1"/>
</dbReference>
<comment type="subcellular location">
    <subcellularLocation>
        <location evidence="1">Nucleus</location>
    </subcellularLocation>
</comment>
<dbReference type="PANTHER" id="PTHR21736:SF20">
    <property type="entry name" value="PROTEIN OBERON 4"/>
    <property type="match status" value="1"/>
</dbReference>
<dbReference type="EMBL" id="AUSU01002548">
    <property type="protein sequence ID" value="EPS68580.1"/>
    <property type="molecule type" value="Genomic_DNA"/>
</dbReference>